<protein>
    <recommendedName>
        <fullName evidence="3">Cysteine proteinase inhibitor</fullName>
    </recommendedName>
</protein>
<dbReference type="InterPro" id="IPR046350">
    <property type="entry name" value="Cystatin_sf"/>
</dbReference>
<dbReference type="PROSITE" id="PS00287">
    <property type="entry name" value="CYSTATIN"/>
    <property type="match status" value="1"/>
</dbReference>
<accession>A0ABP0ZXK5</accession>
<feature type="non-terminal residue" evidence="5">
    <location>
        <position position="1"/>
    </location>
</feature>
<proteinExistence type="inferred from homology"/>
<sequence>PGVKSHQWKFDHKCLVNGLPAELPGQMLAETRPPAVVAEHWVNSLDKLSFSKVVSARTQVVQGTMYHLTIEVQEGGNPRLYDAKVWVKPWENFKKLEEFKPA</sequence>
<dbReference type="InterPro" id="IPR027214">
    <property type="entry name" value="Cystatin"/>
</dbReference>
<evidence type="ECO:0000313" key="5">
    <source>
        <dbReference type="EMBL" id="CAK9855204.1"/>
    </source>
</evidence>
<dbReference type="CDD" id="cd00042">
    <property type="entry name" value="CY"/>
    <property type="match status" value="1"/>
</dbReference>
<dbReference type="EMBL" id="CAXHBF010000126">
    <property type="protein sequence ID" value="CAK9855204.1"/>
    <property type="molecule type" value="Genomic_DNA"/>
</dbReference>
<dbReference type="InterPro" id="IPR018073">
    <property type="entry name" value="Prot_inh_cystat_CS"/>
</dbReference>
<evidence type="ECO:0000256" key="2">
    <source>
        <dbReference type="ARBA" id="ARBA00022704"/>
    </source>
</evidence>
<feature type="domain" description="Cystatin" evidence="4">
    <location>
        <begin position="15"/>
        <end position="102"/>
    </location>
</feature>
<name>A0ABP0ZXK5_9BRYO</name>
<evidence type="ECO:0000259" key="4">
    <source>
        <dbReference type="SMART" id="SM00043"/>
    </source>
</evidence>
<evidence type="ECO:0000256" key="1">
    <source>
        <dbReference type="ARBA" id="ARBA00022690"/>
    </source>
</evidence>
<dbReference type="InterPro" id="IPR000010">
    <property type="entry name" value="Cystatin_dom"/>
</dbReference>
<evidence type="ECO:0000313" key="6">
    <source>
        <dbReference type="Proteomes" id="UP001497522"/>
    </source>
</evidence>
<dbReference type="PANTHER" id="PTHR11413">
    <property type="entry name" value="CYSTATIN FAMILY MEMBER"/>
    <property type="match status" value="1"/>
</dbReference>
<dbReference type="Gene3D" id="3.10.450.10">
    <property type="match status" value="1"/>
</dbReference>
<comment type="caution">
    <text evidence="5">The sequence shown here is derived from an EMBL/GenBank/DDBJ whole genome shotgun (WGS) entry which is preliminary data.</text>
</comment>
<keyword evidence="6" id="KW-1185">Reference proteome</keyword>
<reference evidence="5" key="1">
    <citation type="submission" date="2024-03" db="EMBL/GenBank/DDBJ databases">
        <authorList>
            <consortium name="ELIXIR-Norway"/>
            <consortium name="Elixir Norway"/>
        </authorList>
    </citation>
    <scope>NUCLEOTIDE SEQUENCE</scope>
</reference>
<keyword evidence="1 3" id="KW-0646">Protease inhibitor</keyword>
<dbReference type="Proteomes" id="UP001497522">
    <property type="component" value="Unassembled WGS sequence"/>
</dbReference>
<gene>
    <name evidence="5" type="ORF">CSSPJE1EN2_LOCUS25136</name>
</gene>
<keyword evidence="2 3" id="KW-0789">Thiol protease inhibitor</keyword>
<comment type="similarity">
    <text evidence="3">Belongs to the cystatin family. Phytocystatin subfamily.</text>
</comment>
<dbReference type="Pfam" id="PF16845">
    <property type="entry name" value="SQAPI"/>
    <property type="match status" value="1"/>
</dbReference>
<dbReference type="SMART" id="SM00043">
    <property type="entry name" value="CY"/>
    <property type="match status" value="1"/>
</dbReference>
<evidence type="ECO:0000256" key="3">
    <source>
        <dbReference type="RuleBase" id="RU362130"/>
    </source>
</evidence>
<feature type="non-terminal residue" evidence="5">
    <location>
        <position position="102"/>
    </location>
</feature>
<dbReference type="PANTHER" id="PTHR11413:SF103">
    <property type="entry name" value="CYSTEINE PROTEINASE INHIBITOR 12"/>
    <property type="match status" value="1"/>
</dbReference>
<organism evidence="5 6">
    <name type="scientific">Sphagnum jensenii</name>
    <dbReference type="NCBI Taxonomy" id="128206"/>
    <lineage>
        <taxon>Eukaryota</taxon>
        <taxon>Viridiplantae</taxon>
        <taxon>Streptophyta</taxon>
        <taxon>Embryophyta</taxon>
        <taxon>Bryophyta</taxon>
        <taxon>Sphagnophytina</taxon>
        <taxon>Sphagnopsida</taxon>
        <taxon>Sphagnales</taxon>
        <taxon>Sphagnaceae</taxon>
        <taxon>Sphagnum</taxon>
    </lineage>
</organism>
<dbReference type="SUPFAM" id="SSF54403">
    <property type="entry name" value="Cystatin/monellin"/>
    <property type="match status" value="1"/>
</dbReference>